<evidence type="ECO:0000256" key="1">
    <source>
        <dbReference type="ARBA" id="ARBA00022801"/>
    </source>
</evidence>
<feature type="region of interest" description="Disordered" evidence="3">
    <location>
        <begin position="1"/>
        <end position="48"/>
    </location>
</feature>
<dbReference type="Pfam" id="PF04203">
    <property type="entry name" value="Sortase"/>
    <property type="match status" value="1"/>
</dbReference>
<feature type="compositionally biased region" description="Polar residues" evidence="3">
    <location>
        <begin position="9"/>
        <end position="35"/>
    </location>
</feature>
<dbReference type="NCBIfam" id="TIGR01076">
    <property type="entry name" value="sortase_fam"/>
    <property type="match status" value="1"/>
</dbReference>
<dbReference type="InterPro" id="IPR023365">
    <property type="entry name" value="Sortase_dom-sf"/>
</dbReference>
<dbReference type="AlphaFoldDB" id="A0A087AWP6"/>
<keyword evidence="1" id="KW-0378">Hydrolase</keyword>
<feature type="compositionally biased region" description="Low complexity" evidence="3">
    <location>
        <begin position="36"/>
        <end position="45"/>
    </location>
</feature>
<evidence type="ECO:0000256" key="2">
    <source>
        <dbReference type="PIRSR" id="PIRSR605754-1"/>
    </source>
</evidence>
<accession>A0A087AWP6</accession>
<comment type="caution">
    <text evidence="5">The sequence shown here is derived from an EMBL/GenBank/DDBJ whole genome shotgun (WGS) entry which is preliminary data.</text>
</comment>
<dbReference type="InterPro" id="IPR005754">
    <property type="entry name" value="Sortase"/>
</dbReference>
<organism evidence="5 6">
    <name type="scientific">Bifidobacterium cuniculi</name>
    <dbReference type="NCBI Taxonomy" id="1688"/>
    <lineage>
        <taxon>Bacteria</taxon>
        <taxon>Bacillati</taxon>
        <taxon>Actinomycetota</taxon>
        <taxon>Actinomycetes</taxon>
        <taxon>Bifidobacteriales</taxon>
        <taxon>Bifidobacteriaceae</taxon>
        <taxon>Bifidobacterium</taxon>
    </lineage>
</organism>
<feature type="active site" description="Acyl-thioester intermediate" evidence="2">
    <location>
        <position position="260"/>
    </location>
</feature>
<feature type="transmembrane region" description="Helical" evidence="4">
    <location>
        <begin position="54"/>
        <end position="75"/>
    </location>
</feature>
<dbReference type="STRING" id="1688.BCUN_1122"/>
<feature type="transmembrane region" description="Helical" evidence="4">
    <location>
        <begin position="298"/>
        <end position="319"/>
    </location>
</feature>
<proteinExistence type="predicted"/>
<evidence type="ECO:0000256" key="3">
    <source>
        <dbReference type="SAM" id="MobiDB-lite"/>
    </source>
</evidence>
<protein>
    <submittedName>
        <fullName evidence="5">Sortase</fullName>
    </submittedName>
</protein>
<dbReference type="SUPFAM" id="SSF63817">
    <property type="entry name" value="Sortase"/>
    <property type="match status" value="1"/>
</dbReference>
<evidence type="ECO:0000256" key="4">
    <source>
        <dbReference type="SAM" id="Phobius"/>
    </source>
</evidence>
<name>A0A087AWP6_9BIFI</name>
<evidence type="ECO:0000313" key="6">
    <source>
        <dbReference type="Proteomes" id="UP000029067"/>
    </source>
</evidence>
<dbReference type="CDD" id="cd05827">
    <property type="entry name" value="Sortase_C"/>
    <property type="match status" value="1"/>
</dbReference>
<dbReference type="Gene3D" id="2.40.260.10">
    <property type="entry name" value="Sortase"/>
    <property type="match status" value="1"/>
</dbReference>
<dbReference type="Proteomes" id="UP000029067">
    <property type="component" value="Unassembled WGS sequence"/>
</dbReference>
<gene>
    <name evidence="5" type="ORF">BCUN_1122</name>
</gene>
<evidence type="ECO:0000313" key="5">
    <source>
        <dbReference type="EMBL" id="KFI63196.1"/>
    </source>
</evidence>
<keyword evidence="6" id="KW-1185">Reference proteome</keyword>
<reference evidence="5 6" key="1">
    <citation type="submission" date="2014-03" db="EMBL/GenBank/DDBJ databases">
        <title>Genomics of Bifidobacteria.</title>
        <authorList>
            <person name="Ventura M."/>
            <person name="Milani C."/>
            <person name="Lugli G.A."/>
        </authorList>
    </citation>
    <scope>NUCLEOTIDE SEQUENCE [LARGE SCALE GENOMIC DNA]</scope>
    <source>
        <strain evidence="5 6">LMG 10738</strain>
    </source>
</reference>
<dbReference type="InterPro" id="IPR042002">
    <property type="entry name" value="Sortase_C"/>
</dbReference>
<dbReference type="eggNOG" id="COG3764">
    <property type="taxonomic scope" value="Bacteria"/>
</dbReference>
<keyword evidence="4" id="KW-0812">Transmembrane</keyword>
<keyword evidence="4" id="KW-0472">Membrane</keyword>
<dbReference type="RefSeq" id="WP_420796468.1">
    <property type="nucleotide sequence ID" value="NZ_JGYV01000009.1"/>
</dbReference>
<dbReference type="GO" id="GO:0016787">
    <property type="term" value="F:hydrolase activity"/>
    <property type="evidence" value="ECO:0007669"/>
    <property type="project" value="UniProtKB-KW"/>
</dbReference>
<feature type="active site" description="Proton donor/acceptor" evidence="2">
    <location>
        <position position="198"/>
    </location>
</feature>
<dbReference type="NCBIfam" id="NF033745">
    <property type="entry name" value="class_C_sortase"/>
    <property type="match status" value="1"/>
</dbReference>
<sequence>MRNRHSKDVPSQNLTDTTGKGGSSPQQPPTGSTLESMGGSAASAGKKNKKGDGLITVMIVVCSLVLLSGIGLLLYPTVADWWNRQHASRAVASYVEQVDDMSAEKKEQMLADARAYNEKLNTLPNRWNLTDEEREEYNRTLDVTGTGIMGYITIPALKARLPIYHGTEESVLQIAGGHLEGSSLPVGGEGTHTAVSGHTGLPSAKLFTGLDSLKEGDTFAFHVLDDTYTYQVDQIRVVLPNEMRDLDFSADQDYATLITCTPYGVNSHRLLVRGHRIPNPVETVSEAEYAKADRDQTIVIGIAAALIVLFIAWIVSIVIRRSKRSGRGSLPNAKVRHAK</sequence>
<keyword evidence="4" id="KW-1133">Transmembrane helix</keyword>
<dbReference type="EMBL" id="JGYV01000009">
    <property type="protein sequence ID" value="KFI63196.1"/>
    <property type="molecule type" value="Genomic_DNA"/>
</dbReference>